<dbReference type="InterPro" id="IPR015424">
    <property type="entry name" value="PyrdxlP-dep_Trfase"/>
</dbReference>
<dbReference type="PANTHER" id="PTHR43321">
    <property type="entry name" value="GLUTAMATE DECARBOXYLASE"/>
    <property type="match status" value="1"/>
</dbReference>
<dbReference type="Pfam" id="PF00282">
    <property type="entry name" value="Pyridoxal_deC"/>
    <property type="match status" value="1"/>
</dbReference>
<evidence type="ECO:0000256" key="7">
    <source>
        <dbReference type="ARBA" id="ARBA00023239"/>
    </source>
</evidence>
<evidence type="ECO:0000313" key="12">
    <source>
        <dbReference type="Proteomes" id="UP000516437"/>
    </source>
</evidence>
<comment type="catalytic activity">
    <reaction evidence="10">
        <text>L-glutamate + H(+) = 4-aminobutanoate + CO2</text>
        <dbReference type="Rhea" id="RHEA:17785"/>
        <dbReference type="ChEBI" id="CHEBI:15378"/>
        <dbReference type="ChEBI" id="CHEBI:16526"/>
        <dbReference type="ChEBI" id="CHEBI:29985"/>
        <dbReference type="ChEBI" id="CHEBI:59888"/>
        <dbReference type="EC" id="4.1.1.15"/>
    </reaction>
</comment>
<name>A0A6A1VHZ5_9ROSI</name>
<evidence type="ECO:0000256" key="6">
    <source>
        <dbReference type="ARBA" id="ARBA00022898"/>
    </source>
</evidence>
<comment type="similarity">
    <text evidence="2 9">Belongs to the group II decarboxylase family.</text>
</comment>
<feature type="modified residue" description="N6-(pyridoxal phosphate)lysine" evidence="8">
    <location>
        <position position="293"/>
    </location>
</feature>
<keyword evidence="12" id="KW-1185">Reference proteome</keyword>
<protein>
    <recommendedName>
        <fullName evidence="3 10">Glutamate decarboxylase</fullName>
        <ecNumber evidence="3 10">4.1.1.15</ecNumber>
    </recommendedName>
</protein>
<gene>
    <name evidence="11" type="ORF">CJ030_MR5G001733</name>
</gene>
<evidence type="ECO:0000313" key="11">
    <source>
        <dbReference type="EMBL" id="KAB1212185.1"/>
    </source>
</evidence>
<dbReference type="EMBL" id="RXIC02000023">
    <property type="protein sequence ID" value="KAB1212185.1"/>
    <property type="molecule type" value="Genomic_DNA"/>
</dbReference>
<dbReference type="FunFam" id="3.40.640.10:FF:000022">
    <property type="entry name" value="Glutamate decarboxylase"/>
    <property type="match status" value="1"/>
</dbReference>
<evidence type="ECO:0000256" key="5">
    <source>
        <dbReference type="ARBA" id="ARBA00022860"/>
    </source>
</evidence>
<dbReference type="EC" id="4.1.1.15" evidence="3 10"/>
<evidence type="ECO:0000256" key="2">
    <source>
        <dbReference type="ARBA" id="ARBA00009533"/>
    </source>
</evidence>
<dbReference type="Proteomes" id="UP000516437">
    <property type="component" value="Chromosome 5"/>
</dbReference>
<dbReference type="InterPro" id="IPR010107">
    <property type="entry name" value="Glutamate_decarboxylase"/>
</dbReference>
<dbReference type="Gene3D" id="3.40.640.10">
    <property type="entry name" value="Type I PLP-dependent aspartate aminotransferase-like (Major domain)"/>
    <property type="match status" value="1"/>
</dbReference>
<dbReference type="PANTHER" id="PTHR43321:SF22">
    <property type="entry name" value="GLUTAMATE DECARBOXYLASE 5"/>
    <property type="match status" value="1"/>
</dbReference>
<proteinExistence type="inferred from homology"/>
<accession>A0A6A1VHZ5</accession>
<dbReference type="SUPFAM" id="SSF53383">
    <property type="entry name" value="PLP-dependent transferases"/>
    <property type="match status" value="1"/>
</dbReference>
<dbReference type="OrthoDB" id="5152799at2759"/>
<comment type="caution">
    <text evidence="11">The sequence shown here is derived from an EMBL/GenBank/DDBJ whole genome shotgun (WGS) entry which is preliminary data.</text>
</comment>
<keyword evidence="6 8" id="KW-0663">Pyridoxal phosphate</keyword>
<dbReference type="InterPro" id="IPR015421">
    <property type="entry name" value="PyrdxlP-dep_Trfase_major"/>
</dbReference>
<dbReference type="GO" id="GO:0005516">
    <property type="term" value="F:calmodulin binding"/>
    <property type="evidence" value="ECO:0007669"/>
    <property type="project" value="UniProtKB-KW"/>
</dbReference>
<evidence type="ECO:0000256" key="8">
    <source>
        <dbReference type="PIRSR" id="PIRSR602129-50"/>
    </source>
</evidence>
<dbReference type="InterPro" id="IPR002129">
    <property type="entry name" value="PyrdxlP-dep_de-COase"/>
</dbReference>
<evidence type="ECO:0000256" key="1">
    <source>
        <dbReference type="ARBA" id="ARBA00001933"/>
    </source>
</evidence>
<dbReference type="NCBIfam" id="TIGR01788">
    <property type="entry name" value="Glu-decarb-GAD"/>
    <property type="match status" value="1"/>
</dbReference>
<evidence type="ECO:0000256" key="4">
    <source>
        <dbReference type="ARBA" id="ARBA00022793"/>
    </source>
</evidence>
<dbReference type="GO" id="GO:0004351">
    <property type="term" value="F:glutamate decarboxylase activity"/>
    <property type="evidence" value="ECO:0007669"/>
    <property type="project" value="UniProtKB-EC"/>
</dbReference>
<dbReference type="FunFam" id="3.90.1150.160:FF:000001">
    <property type="entry name" value="Glutamate decarboxylase"/>
    <property type="match status" value="1"/>
</dbReference>
<dbReference type="FunFam" id="4.10.280.50:FF:000001">
    <property type="entry name" value="Glutamate decarboxylase"/>
    <property type="match status" value="1"/>
</dbReference>
<evidence type="ECO:0000256" key="10">
    <source>
        <dbReference type="RuleBase" id="RU361171"/>
    </source>
</evidence>
<evidence type="ECO:0000256" key="3">
    <source>
        <dbReference type="ARBA" id="ARBA00012421"/>
    </source>
</evidence>
<reference evidence="11 12" key="1">
    <citation type="journal article" date="2019" name="Plant Biotechnol. J.">
        <title>The red bayberry genome and genetic basis of sex determination.</title>
        <authorList>
            <person name="Jia H.M."/>
            <person name="Jia H.J."/>
            <person name="Cai Q.L."/>
            <person name="Wang Y."/>
            <person name="Zhao H.B."/>
            <person name="Yang W.F."/>
            <person name="Wang G.Y."/>
            <person name="Li Y.H."/>
            <person name="Zhan D.L."/>
            <person name="Shen Y.T."/>
            <person name="Niu Q.F."/>
            <person name="Chang L."/>
            <person name="Qiu J."/>
            <person name="Zhao L."/>
            <person name="Xie H.B."/>
            <person name="Fu W.Y."/>
            <person name="Jin J."/>
            <person name="Li X.W."/>
            <person name="Jiao Y."/>
            <person name="Zhou C.C."/>
            <person name="Tu T."/>
            <person name="Chai C.Y."/>
            <person name="Gao J.L."/>
            <person name="Fan L.J."/>
            <person name="van de Weg E."/>
            <person name="Wang J.Y."/>
            <person name="Gao Z.S."/>
        </authorList>
    </citation>
    <scope>NUCLEOTIDE SEQUENCE [LARGE SCALE GENOMIC DNA]</scope>
    <source>
        <tissue evidence="11">Leaves</tissue>
    </source>
</reference>
<dbReference type="GO" id="GO:0006538">
    <property type="term" value="P:L-glutamate catabolic process"/>
    <property type="evidence" value="ECO:0007669"/>
    <property type="project" value="TreeGrafter"/>
</dbReference>
<comment type="cofactor">
    <cofactor evidence="1 8 9">
        <name>pyridoxal 5'-phosphate</name>
        <dbReference type="ChEBI" id="CHEBI:597326"/>
    </cofactor>
</comment>
<evidence type="ECO:0000256" key="9">
    <source>
        <dbReference type="RuleBase" id="RU000382"/>
    </source>
</evidence>
<keyword evidence="7 9" id="KW-0456">Lyase</keyword>
<dbReference type="Gene3D" id="4.10.280.50">
    <property type="match status" value="1"/>
</dbReference>
<keyword evidence="5" id="KW-0112">Calmodulin-binding</keyword>
<dbReference type="GO" id="GO:0030170">
    <property type="term" value="F:pyridoxal phosphate binding"/>
    <property type="evidence" value="ECO:0007669"/>
    <property type="project" value="InterPro"/>
</dbReference>
<keyword evidence="4 10" id="KW-0210">Decarboxylase</keyword>
<organism evidence="11 12">
    <name type="scientific">Morella rubra</name>
    <name type="common">Chinese bayberry</name>
    <dbReference type="NCBI Taxonomy" id="262757"/>
    <lineage>
        <taxon>Eukaryota</taxon>
        <taxon>Viridiplantae</taxon>
        <taxon>Streptophyta</taxon>
        <taxon>Embryophyta</taxon>
        <taxon>Tracheophyta</taxon>
        <taxon>Spermatophyta</taxon>
        <taxon>Magnoliopsida</taxon>
        <taxon>eudicotyledons</taxon>
        <taxon>Gunneridae</taxon>
        <taxon>Pentapetalae</taxon>
        <taxon>rosids</taxon>
        <taxon>fabids</taxon>
        <taxon>Fagales</taxon>
        <taxon>Myricaceae</taxon>
        <taxon>Morella</taxon>
    </lineage>
</organism>
<dbReference type="Gene3D" id="3.90.1150.160">
    <property type="match status" value="1"/>
</dbReference>
<sequence length="518" mass="58285">MVITTTTPDAEEHLLCPFASRYAHVPLPKFKMPEKPIPKEAAYQIINDELMLDGRPRLNLASFVTTWMEPECDQLIMASINKNFADMDEYPVTTELQSLDDSFCTFYAYLPGQNRCVNMIAHLFNAPVGGSETAVGVATVGSSEAIMLAGLAFKKKWQMKRELEGKPYDKPNIVAGANVQVCWEKFARYFEVELKEVKLSEGHYVMDPVKAVELVDENTICVAAILGSTFTGEFEDVKLLNELLTKKNKDTGWDTPIHVDAATGGFIAPFLYPNLEWDFRLPLVKSINVSGHKYGLVYPGVGWVVWRSKEDLPDKLVFHINYLGSDQPTFTLNFSRGSSQIIAQYYQLIRLGFEGYKNIMENCMDNARALKEGLEKTGQFDIVSKDVGVPLVAFSLKDSSKHTVFVVSESLRRFGWIIPAYTLPADVQHISVLRAVVREDFSRALAERLVADIEKVLKEMDTLPIGVLSKAANVTAPEDNTKDADKGRKRVQKRVEEIVEEITNHRRRLLDDKRTGVC</sequence>
<dbReference type="GO" id="GO:0005829">
    <property type="term" value="C:cytosol"/>
    <property type="evidence" value="ECO:0007669"/>
    <property type="project" value="TreeGrafter"/>
</dbReference>
<dbReference type="AlphaFoldDB" id="A0A6A1VHZ5"/>